<reference evidence="2 3" key="1">
    <citation type="journal article" date="2022" name="Nat. Ecol. Evol.">
        <title>A masculinizing supergene underlies an exaggerated male reproductive morph in a spider.</title>
        <authorList>
            <person name="Hendrickx F."/>
            <person name="De Corte Z."/>
            <person name="Sonet G."/>
            <person name="Van Belleghem S.M."/>
            <person name="Kostlbacher S."/>
            <person name="Vangestel C."/>
        </authorList>
    </citation>
    <scope>NUCLEOTIDE SEQUENCE [LARGE SCALE GENOMIC DNA]</scope>
    <source>
        <strain evidence="2">W744_W776</strain>
    </source>
</reference>
<keyword evidence="3" id="KW-1185">Reference proteome</keyword>
<feature type="region of interest" description="Disordered" evidence="1">
    <location>
        <begin position="57"/>
        <end position="76"/>
    </location>
</feature>
<evidence type="ECO:0000256" key="1">
    <source>
        <dbReference type="SAM" id="MobiDB-lite"/>
    </source>
</evidence>
<sequence>MYFLYNTTALSRRIKQQFHNITKQGPLSLSLGAYQVFKAESALETGLCSVLECDPRSWSGPNLSDPRGGSLIVQRD</sequence>
<evidence type="ECO:0000313" key="2">
    <source>
        <dbReference type="EMBL" id="KAG8201072.1"/>
    </source>
</evidence>
<name>A0AAV6VVT1_9ARAC</name>
<organism evidence="2 3">
    <name type="scientific">Oedothorax gibbosus</name>
    <dbReference type="NCBI Taxonomy" id="931172"/>
    <lineage>
        <taxon>Eukaryota</taxon>
        <taxon>Metazoa</taxon>
        <taxon>Ecdysozoa</taxon>
        <taxon>Arthropoda</taxon>
        <taxon>Chelicerata</taxon>
        <taxon>Arachnida</taxon>
        <taxon>Araneae</taxon>
        <taxon>Araneomorphae</taxon>
        <taxon>Entelegynae</taxon>
        <taxon>Araneoidea</taxon>
        <taxon>Linyphiidae</taxon>
        <taxon>Erigoninae</taxon>
        <taxon>Oedothorax</taxon>
    </lineage>
</organism>
<gene>
    <name evidence="2" type="ORF">JTE90_002745</name>
</gene>
<proteinExistence type="predicted"/>
<comment type="caution">
    <text evidence="2">The sequence shown here is derived from an EMBL/GenBank/DDBJ whole genome shotgun (WGS) entry which is preliminary data.</text>
</comment>
<dbReference type="EMBL" id="JAFNEN010000009">
    <property type="protein sequence ID" value="KAG8201072.1"/>
    <property type="molecule type" value="Genomic_DNA"/>
</dbReference>
<dbReference type="AlphaFoldDB" id="A0AAV6VVT1"/>
<evidence type="ECO:0000313" key="3">
    <source>
        <dbReference type="Proteomes" id="UP000827092"/>
    </source>
</evidence>
<dbReference type="Proteomes" id="UP000827092">
    <property type="component" value="Unassembled WGS sequence"/>
</dbReference>
<protein>
    <submittedName>
        <fullName evidence="2">Uncharacterized protein</fullName>
    </submittedName>
</protein>
<accession>A0AAV6VVT1</accession>